<dbReference type="InterPro" id="IPR015943">
    <property type="entry name" value="WD40/YVTN_repeat-like_dom_sf"/>
</dbReference>
<organism evidence="11 12">
    <name type="scientific">Leptobacterium flavescens</name>
    <dbReference type="NCBI Taxonomy" id="472055"/>
    <lineage>
        <taxon>Bacteria</taxon>
        <taxon>Pseudomonadati</taxon>
        <taxon>Bacteroidota</taxon>
        <taxon>Flavobacteriia</taxon>
        <taxon>Flavobacteriales</taxon>
        <taxon>Flavobacteriaceae</taxon>
        <taxon>Leptobacterium</taxon>
    </lineage>
</organism>
<feature type="domain" description="Fe2OG dioxygenase" evidence="10">
    <location>
        <begin position="90"/>
        <end position="189"/>
    </location>
</feature>
<sequence>MDKCIELFSVEGKKCFVIRQFLSEKMVKQFLIDKNFSKAIMHYPSYYRNNERFLEDNRKLSEYLFKKSRQFLPNEIVDRNDGSVWRISGINERVRFCRYLPGQFFGRHLDGVYHVSDKIKSKLTFMIYLSDPNSYEGGDTIFYASRNGDILHRFRPDKGDLIVFHHDLWHEGERVISGEKYILRSDIIYEKVGGKEKEVSGRYEPCHLGYIWKLLKFNDDTIISAGRDKCIRVWDVNSGYLKQKIQQHENSILCIDKIDENHIISGARDGTIKIWKRVNNKFELDKTITTEAHTVLDLLKIDEKTFVCTTSNFDIQLYSTKGELIYKLVGHKDWVWKVIRIDENTLISCSQDGSLKMWDLMAYKEIATLNENKSPLTSVLNIDDKIYAGDQYGVLNIWQFDKKGKWSYIQSYKVHDDVIRDLLCIENSKLITASEDNKIRVWSLHNMELLNEFKHQDFVQSIVYDKKNKVVISGSYEGKMQEWKIEN</sequence>
<dbReference type="GO" id="GO:0005506">
    <property type="term" value="F:iron ion binding"/>
    <property type="evidence" value="ECO:0007669"/>
    <property type="project" value="InterPro"/>
</dbReference>
<evidence type="ECO:0000256" key="4">
    <source>
        <dbReference type="ARBA" id="ARBA00022737"/>
    </source>
</evidence>
<dbReference type="EMBL" id="JAABOO010000003">
    <property type="protein sequence ID" value="NER14375.1"/>
    <property type="molecule type" value="Genomic_DNA"/>
</dbReference>
<keyword evidence="5" id="KW-0847">Vitamin C</keyword>
<dbReference type="PANTHER" id="PTHR19848">
    <property type="entry name" value="WD40 REPEAT PROTEIN"/>
    <property type="match status" value="1"/>
</dbReference>
<evidence type="ECO:0000256" key="7">
    <source>
        <dbReference type="ARBA" id="ARBA00023002"/>
    </source>
</evidence>
<keyword evidence="3" id="KW-0479">Metal-binding</keyword>
<reference evidence="11 12" key="1">
    <citation type="submission" date="2020-01" db="EMBL/GenBank/DDBJ databases">
        <title>Leptobacterium flavescens.</title>
        <authorList>
            <person name="Wang G."/>
        </authorList>
    </citation>
    <scope>NUCLEOTIDE SEQUENCE [LARGE SCALE GENOMIC DNA]</scope>
    <source>
        <strain evidence="11 12">KCTC 22160</strain>
    </source>
</reference>
<dbReference type="PANTHER" id="PTHR19848:SF8">
    <property type="entry name" value="F-BOX AND WD REPEAT DOMAIN CONTAINING 7"/>
    <property type="match status" value="1"/>
</dbReference>
<dbReference type="PROSITE" id="PS50294">
    <property type="entry name" value="WD_REPEATS_REGION"/>
    <property type="match status" value="1"/>
</dbReference>
<dbReference type="InterPro" id="IPR036322">
    <property type="entry name" value="WD40_repeat_dom_sf"/>
</dbReference>
<comment type="caution">
    <text evidence="11">The sequence shown here is derived from an EMBL/GenBank/DDBJ whole genome shotgun (WGS) entry which is preliminary data.</text>
</comment>
<evidence type="ECO:0000256" key="9">
    <source>
        <dbReference type="PROSITE-ProRule" id="PRU00221"/>
    </source>
</evidence>
<dbReference type="SMART" id="SM00702">
    <property type="entry name" value="P4Hc"/>
    <property type="match status" value="1"/>
</dbReference>
<proteinExistence type="predicted"/>
<dbReference type="GO" id="GO:0031418">
    <property type="term" value="F:L-ascorbic acid binding"/>
    <property type="evidence" value="ECO:0007669"/>
    <property type="project" value="UniProtKB-KW"/>
</dbReference>
<keyword evidence="4" id="KW-0677">Repeat</keyword>
<dbReference type="Pfam" id="PF00400">
    <property type="entry name" value="WD40"/>
    <property type="match status" value="4"/>
</dbReference>
<comment type="cofactor">
    <cofactor evidence="1">
        <name>L-ascorbate</name>
        <dbReference type="ChEBI" id="CHEBI:38290"/>
    </cofactor>
</comment>
<evidence type="ECO:0000313" key="12">
    <source>
        <dbReference type="Proteomes" id="UP000468581"/>
    </source>
</evidence>
<dbReference type="SUPFAM" id="SSF50978">
    <property type="entry name" value="WD40 repeat-like"/>
    <property type="match status" value="1"/>
</dbReference>
<gene>
    <name evidence="11" type="ORF">GWK08_13055</name>
</gene>
<protein>
    <recommendedName>
        <fullName evidence="10">Fe2OG dioxygenase domain-containing protein</fullName>
    </recommendedName>
</protein>
<dbReference type="PROSITE" id="PS50082">
    <property type="entry name" value="WD_REPEATS_2"/>
    <property type="match status" value="5"/>
</dbReference>
<dbReference type="GO" id="GO:0051213">
    <property type="term" value="F:dioxygenase activity"/>
    <property type="evidence" value="ECO:0007669"/>
    <property type="project" value="UniProtKB-KW"/>
</dbReference>
<dbReference type="InterPro" id="IPR044862">
    <property type="entry name" value="Pro_4_hyd_alph_FE2OG_OXY"/>
</dbReference>
<dbReference type="Gene3D" id="2.60.120.620">
    <property type="entry name" value="q2cbj1_9rhob like domain"/>
    <property type="match status" value="1"/>
</dbReference>
<dbReference type="Pfam" id="PF13640">
    <property type="entry name" value="2OG-FeII_Oxy_3"/>
    <property type="match status" value="1"/>
</dbReference>
<accession>A0A6P0UMD8</accession>
<dbReference type="PRINTS" id="PR00320">
    <property type="entry name" value="GPROTEINBRPT"/>
</dbReference>
<keyword evidence="7" id="KW-0560">Oxidoreductase</keyword>
<name>A0A6P0UMD8_9FLAO</name>
<feature type="repeat" description="WD" evidence="9">
    <location>
        <begin position="452"/>
        <end position="487"/>
    </location>
</feature>
<keyword evidence="12" id="KW-1185">Reference proteome</keyword>
<dbReference type="InterPro" id="IPR001680">
    <property type="entry name" value="WD40_rpt"/>
</dbReference>
<keyword evidence="2 9" id="KW-0853">WD repeat</keyword>
<dbReference type="InterPro" id="IPR019775">
    <property type="entry name" value="WD40_repeat_CS"/>
</dbReference>
<evidence type="ECO:0000256" key="1">
    <source>
        <dbReference type="ARBA" id="ARBA00001961"/>
    </source>
</evidence>
<keyword evidence="6" id="KW-0223">Dioxygenase</keyword>
<dbReference type="InterPro" id="IPR020472">
    <property type="entry name" value="WD40_PAC1"/>
</dbReference>
<evidence type="ECO:0000256" key="5">
    <source>
        <dbReference type="ARBA" id="ARBA00022896"/>
    </source>
</evidence>
<evidence type="ECO:0000313" key="11">
    <source>
        <dbReference type="EMBL" id="NER14375.1"/>
    </source>
</evidence>
<dbReference type="Proteomes" id="UP000468581">
    <property type="component" value="Unassembled WGS sequence"/>
</dbReference>
<feature type="repeat" description="WD" evidence="9">
    <location>
        <begin position="328"/>
        <end position="368"/>
    </location>
</feature>
<feature type="repeat" description="WD" evidence="9">
    <location>
        <begin position="412"/>
        <end position="452"/>
    </location>
</feature>
<keyword evidence="8" id="KW-0408">Iron</keyword>
<feature type="repeat" description="WD" evidence="9">
    <location>
        <begin position="245"/>
        <end position="276"/>
    </location>
</feature>
<feature type="repeat" description="WD" evidence="9">
    <location>
        <begin position="218"/>
        <end position="244"/>
    </location>
</feature>
<evidence type="ECO:0000256" key="2">
    <source>
        <dbReference type="ARBA" id="ARBA00022574"/>
    </source>
</evidence>
<dbReference type="InterPro" id="IPR006620">
    <property type="entry name" value="Pro_4_hyd_alph"/>
</dbReference>
<dbReference type="AlphaFoldDB" id="A0A6P0UMD8"/>
<evidence type="ECO:0000259" key="10">
    <source>
        <dbReference type="PROSITE" id="PS51471"/>
    </source>
</evidence>
<dbReference type="GO" id="GO:0016705">
    <property type="term" value="F:oxidoreductase activity, acting on paired donors, with incorporation or reduction of molecular oxygen"/>
    <property type="evidence" value="ECO:0007669"/>
    <property type="project" value="InterPro"/>
</dbReference>
<dbReference type="PROSITE" id="PS00678">
    <property type="entry name" value="WD_REPEATS_1"/>
    <property type="match status" value="1"/>
</dbReference>
<dbReference type="RefSeq" id="WP_163607669.1">
    <property type="nucleotide sequence ID" value="NZ_JAABOO010000003.1"/>
</dbReference>
<dbReference type="Gene3D" id="2.130.10.10">
    <property type="entry name" value="YVTN repeat-like/Quinoprotein amine dehydrogenase"/>
    <property type="match status" value="2"/>
</dbReference>
<evidence type="ECO:0000256" key="6">
    <source>
        <dbReference type="ARBA" id="ARBA00022964"/>
    </source>
</evidence>
<evidence type="ECO:0000256" key="3">
    <source>
        <dbReference type="ARBA" id="ARBA00022723"/>
    </source>
</evidence>
<dbReference type="SMART" id="SM00320">
    <property type="entry name" value="WD40"/>
    <property type="match status" value="6"/>
</dbReference>
<dbReference type="InterPro" id="IPR005123">
    <property type="entry name" value="Oxoglu/Fe-dep_dioxygenase_dom"/>
</dbReference>
<dbReference type="PROSITE" id="PS51471">
    <property type="entry name" value="FE2OG_OXY"/>
    <property type="match status" value="1"/>
</dbReference>
<evidence type="ECO:0000256" key="8">
    <source>
        <dbReference type="ARBA" id="ARBA00023004"/>
    </source>
</evidence>